<evidence type="ECO:0000256" key="4">
    <source>
        <dbReference type="ARBA" id="ARBA00022692"/>
    </source>
</evidence>
<dbReference type="Proteomes" id="UP001501645">
    <property type="component" value="Unassembled WGS sequence"/>
</dbReference>
<dbReference type="SUPFAM" id="SSF161098">
    <property type="entry name" value="MetI-like"/>
    <property type="match status" value="1"/>
</dbReference>
<proteinExistence type="predicted"/>
<dbReference type="RefSeq" id="WP_345439614.1">
    <property type="nucleotide sequence ID" value="NZ_BAABKO010000004.1"/>
</dbReference>
<feature type="transmembrane region" description="Helical" evidence="7">
    <location>
        <begin position="223"/>
        <end position="247"/>
    </location>
</feature>
<evidence type="ECO:0000256" key="5">
    <source>
        <dbReference type="ARBA" id="ARBA00022989"/>
    </source>
</evidence>
<keyword evidence="4 7" id="KW-0812">Transmembrane</keyword>
<keyword evidence="9" id="KW-1185">Reference proteome</keyword>
<dbReference type="EMBL" id="BAABKO010000004">
    <property type="protein sequence ID" value="GAA4778812.1"/>
    <property type="molecule type" value="Genomic_DNA"/>
</dbReference>
<gene>
    <name evidence="8" type="ORF">GCM10023351_24710</name>
</gene>
<evidence type="ECO:0000256" key="6">
    <source>
        <dbReference type="ARBA" id="ARBA00023136"/>
    </source>
</evidence>
<keyword evidence="6 7" id="KW-0472">Membrane</keyword>
<organism evidence="8 9">
    <name type="scientific">Microbacterium gilvum</name>
    <dbReference type="NCBI Taxonomy" id="1336204"/>
    <lineage>
        <taxon>Bacteria</taxon>
        <taxon>Bacillati</taxon>
        <taxon>Actinomycetota</taxon>
        <taxon>Actinomycetes</taxon>
        <taxon>Micrococcales</taxon>
        <taxon>Microbacteriaceae</taxon>
        <taxon>Microbacterium</taxon>
    </lineage>
</organism>
<evidence type="ECO:0000256" key="1">
    <source>
        <dbReference type="ARBA" id="ARBA00004651"/>
    </source>
</evidence>
<dbReference type="PANTHER" id="PTHR30151">
    <property type="entry name" value="ALKANE SULFONATE ABC TRANSPORTER-RELATED, MEMBRANE SUBUNIT"/>
    <property type="match status" value="1"/>
</dbReference>
<feature type="transmembrane region" description="Helical" evidence="7">
    <location>
        <begin position="97"/>
        <end position="117"/>
    </location>
</feature>
<evidence type="ECO:0000256" key="7">
    <source>
        <dbReference type="SAM" id="Phobius"/>
    </source>
</evidence>
<dbReference type="InterPro" id="IPR035906">
    <property type="entry name" value="MetI-like_sf"/>
</dbReference>
<comment type="subcellular location">
    <subcellularLocation>
        <location evidence="1">Cell membrane</location>
        <topology evidence="1">Multi-pass membrane protein</topology>
    </subcellularLocation>
</comment>
<keyword evidence="3" id="KW-1003">Cell membrane</keyword>
<evidence type="ECO:0000256" key="3">
    <source>
        <dbReference type="ARBA" id="ARBA00022475"/>
    </source>
</evidence>
<name>A0ABP9ADN3_9MICO</name>
<feature type="transmembrane region" description="Helical" evidence="7">
    <location>
        <begin position="70"/>
        <end position="90"/>
    </location>
</feature>
<accession>A0ABP9ADN3</accession>
<evidence type="ECO:0000313" key="8">
    <source>
        <dbReference type="EMBL" id="GAA4778812.1"/>
    </source>
</evidence>
<comment type="caution">
    <text evidence="8">The sequence shown here is derived from an EMBL/GenBank/DDBJ whole genome shotgun (WGS) entry which is preliminary data.</text>
</comment>
<feature type="transmembrane region" description="Helical" evidence="7">
    <location>
        <begin position="7"/>
        <end position="25"/>
    </location>
</feature>
<feature type="transmembrane region" description="Helical" evidence="7">
    <location>
        <begin position="123"/>
        <end position="143"/>
    </location>
</feature>
<sequence length="257" mass="26175">MRRSAAARYALGAVGFAIVIAAWWITADTTFGETGVVPSPPDLVRQIAADGPGYYAAQIGVTLSSALQGFAWGAGIALALAVVVMLLPSLSAPVGQLALFVECAPAAAIGPVVLAVVQGRTPSIFLAAIAVLFTTLVGALLGSRATRRIESDMIAAYGGSRWDLFVKVKLFAALPATLNALKIGIPAAILGAIIGEYLGGVDSGVGVALAVAQRSIQVERTWIFGLSAALATSLGYALIGAVARVALPWAHGGRRLA</sequence>
<reference evidence="9" key="1">
    <citation type="journal article" date="2019" name="Int. J. Syst. Evol. Microbiol.">
        <title>The Global Catalogue of Microorganisms (GCM) 10K type strain sequencing project: providing services to taxonomists for standard genome sequencing and annotation.</title>
        <authorList>
            <consortium name="The Broad Institute Genomics Platform"/>
            <consortium name="The Broad Institute Genome Sequencing Center for Infectious Disease"/>
            <person name="Wu L."/>
            <person name="Ma J."/>
        </authorList>
    </citation>
    <scope>NUCLEOTIDE SEQUENCE [LARGE SCALE GENOMIC DNA]</scope>
    <source>
        <strain evidence="9">JCM 18537</strain>
    </source>
</reference>
<evidence type="ECO:0000256" key="2">
    <source>
        <dbReference type="ARBA" id="ARBA00022448"/>
    </source>
</evidence>
<evidence type="ECO:0000313" key="9">
    <source>
        <dbReference type="Proteomes" id="UP001501645"/>
    </source>
</evidence>
<keyword evidence="2" id="KW-0813">Transport</keyword>
<protein>
    <submittedName>
        <fullName evidence="8">ABC transporter permease</fullName>
    </submittedName>
</protein>
<dbReference type="PANTHER" id="PTHR30151:SF20">
    <property type="entry name" value="ABC TRANSPORTER PERMEASE PROTEIN HI_0355-RELATED"/>
    <property type="match status" value="1"/>
</dbReference>
<keyword evidence="5 7" id="KW-1133">Transmembrane helix</keyword>